<organism evidence="2 3">
    <name type="scientific">Vespula maculifrons</name>
    <name type="common">Eastern yellow jacket</name>
    <name type="synonym">Wasp</name>
    <dbReference type="NCBI Taxonomy" id="7453"/>
    <lineage>
        <taxon>Eukaryota</taxon>
        <taxon>Metazoa</taxon>
        <taxon>Ecdysozoa</taxon>
        <taxon>Arthropoda</taxon>
        <taxon>Hexapoda</taxon>
        <taxon>Insecta</taxon>
        <taxon>Pterygota</taxon>
        <taxon>Neoptera</taxon>
        <taxon>Endopterygota</taxon>
        <taxon>Hymenoptera</taxon>
        <taxon>Apocrita</taxon>
        <taxon>Aculeata</taxon>
        <taxon>Vespoidea</taxon>
        <taxon>Vespidae</taxon>
        <taxon>Vespinae</taxon>
        <taxon>Vespula</taxon>
    </lineage>
</organism>
<accession>A0ABD2BQ59</accession>
<evidence type="ECO:0000256" key="1">
    <source>
        <dbReference type="SAM" id="MobiDB-lite"/>
    </source>
</evidence>
<proteinExistence type="predicted"/>
<feature type="region of interest" description="Disordered" evidence="1">
    <location>
        <begin position="654"/>
        <end position="688"/>
    </location>
</feature>
<feature type="compositionally biased region" description="Basic and acidic residues" evidence="1">
    <location>
        <begin position="352"/>
        <end position="385"/>
    </location>
</feature>
<gene>
    <name evidence="2" type="ORF">V1477_013635</name>
</gene>
<feature type="compositionally biased region" description="Basic and acidic residues" evidence="1">
    <location>
        <begin position="661"/>
        <end position="687"/>
    </location>
</feature>
<evidence type="ECO:0000313" key="2">
    <source>
        <dbReference type="EMBL" id="KAL2734917.1"/>
    </source>
</evidence>
<sequence length="911" mass="104178">MKRTFRRFIGPAPIYRKSGRRERGKENGTCAHVNTIKLRRIERKDIRKQALENAAIRSAILAHHKILMKHNNQTKSITVGLLFAPENTTPVPADTRASALSILPVFASNDRLRTEPFDDISDLHRHIEIREEEKKKRRKRARTCAHMYETMRNVISNYMEKILKKILKCAAIRSIILVSHKISTYCKHYRPRSHRVEVAAVGDPRTNGVSTLTSAVEMPFRFGSFRFLSKLEMYKTPLTDRSTVHTVGFRHLETRPVVSIFRFQNQNVVLGRTKSRVREHPRTLNIIKTQIPIYRNNQTKSVIVGLLIAPGNTTPVPADTRASVLSILPVFASNNRNSAEERGRISVRWSETREKDKIEKEKKSQTQPKPEYENRAGFFDAERRPAQKPTPMGPSHGKDFGKVFKYAAIRSEILAPYKISINKYCRPRSHRVEVAASGDPRTNGDSTLYYFYYYQESKATGRPPLPTNSSLQTLKLQPHASPHLGTDLRIAQLSNIGSFDHHLSTTDCASRQTPEPKIESYRTHRYLREYSGNTHANMLSTLEPILDFIAPENTNAYASRHKRVRANGDSTLKSTNRDAFPLRELQISQQTGDNSVFHKYYRPRSHRVEVAASGDPRANGDSTLRFATSPVLAGTRASVLSILPVFRADKSRFVKKRKRSREREDRKKKTRREESQNVRTREKYGAEKKRKKRISVSCNGIHARLEFDGNDLGKILKYAAIRSEILAPYKISINKYCRPRSHRVEVAASGDPRTNGDSTLYYFYYYQESKATGRPPLPTNSSLQTLKLQPRASPHLGTDLRIAQLSNIGSFDHHLSTTDCASRQTPEPKIESYRTHRYLREYSGNTHANILSTLEPILDLIAPENTNAYASRHKRVSFYLARTGERNPSTPEVERFFKHPYKNLNPSMVLG</sequence>
<evidence type="ECO:0000313" key="3">
    <source>
        <dbReference type="Proteomes" id="UP001607303"/>
    </source>
</evidence>
<keyword evidence="3" id="KW-1185">Reference proteome</keyword>
<name>A0ABD2BQ59_VESMC</name>
<dbReference type="Proteomes" id="UP001607303">
    <property type="component" value="Unassembled WGS sequence"/>
</dbReference>
<feature type="region of interest" description="Disordered" evidence="1">
    <location>
        <begin position="352"/>
        <end position="397"/>
    </location>
</feature>
<protein>
    <submittedName>
        <fullName evidence="2">Uncharacterized protein</fullName>
    </submittedName>
</protein>
<reference evidence="2 3" key="1">
    <citation type="journal article" date="2024" name="Ann. Entomol. Soc. Am.">
        <title>Genomic analyses of the southern and eastern yellowjacket wasps (Hymenoptera: Vespidae) reveal evolutionary signatures of social life.</title>
        <authorList>
            <person name="Catto M.A."/>
            <person name="Caine P.B."/>
            <person name="Orr S.E."/>
            <person name="Hunt B.G."/>
            <person name="Goodisman M.A.D."/>
        </authorList>
    </citation>
    <scope>NUCLEOTIDE SEQUENCE [LARGE SCALE GENOMIC DNA]</scope>
    <source>
        <strain evidence="2">232</strain>
        <tissue evidence="2">Head and thorax</tissue>
    </source>
</reference>
<comment type="caution">
    <text evidence="2">The sequence shown here is derived from an EMBL/GenBank/DDBJ whole genome shotgun (WGS) entry which is preliminary data.</text>
</comment>
<dbReference type="AlphaFoldDB" id="A0ABD2BQ59"/>
<dbReference type="EMBL" id="JAYRBN010000070">
    <property type="protein sequence ID" value="KAL2734917.1"/>
    <property type="molecule type" value="Genomic_DNA"/>
</dbReference>